<name>A0A1H0KRU9_9ACTN</name>
<keyword evidence="6 11" id="KW-0418">Kinase</keyword>
<dbReference type="GO" id="GO:0000155">
    <property type="term" value="F:phosphorelay sensor kinase activity"/>
    <property type="evidence" value="ECO:0007669"/>
    <property type="project" value="InterPro"/>
</dbReference>
<accession>A0A1H0KRU9</accession>
<reference evidence="11 12" key="1">
    <citation type="submission" date="2016-10" db="EMBL/GenBank/DDBJ databases">
        <authorList>
            <person name="de Groot N.N."/>
        </authorList>
    </citation>
    <scope>NUCLEOTIDE SEQUENCE [LARGE SCALE GENOMIC DNA]</scope>
    <source>
        <strain evidence="12">P4-7,KCTC 19426,CECT 7604</strain>
    </source>
</reference>
<dbReference type="Pfam" id="PF07730">
    <property type="entry name" value="HisKA_3"/>
    <property type="match status" value="1"/>
</dbReference>
<dbReference type="RefSeq" id="WP_090475341.1">
    <property type="nucleotide sequence ID" value="NZ_LT629710.1"/>
</dbReference>
<dbReference type="PANTHER" id="PTHR24421">
    <property type="entry name" value="NITRATE/NITRITE SENSOR PROTEIN NARX-RELATED"/>
    <property type="match status" value="1"/>
</dbReference>
<dbReference type="InterPro" id="IPR036890">
    <property type="entry name" value="HATPase_C_sf"/>
</dbReference>
<protein>
    <recommendedName>
        <fullName evidence="2">histidine kinase</fullName>
        <ecNumber evidence="2">2.7.13.3</ecNumber>
    </recommendedName>
</protein>
<dbReference type="SUPFAM" id="SSF55874">
    <property type="entry name" value="ATPase domain of HSP90 chaperone/DNA topoisomerase II/histidine kinase"/>
    <property type="match status" value="1"/>
</dbReference>
<dbReference type="OrthoDB" id="227596at2"/>
<dbReference type="GO" id="GO:0005524">
    <property type="term" value="F:ATP binding"/>
    <property type="evidence" value="ECO:0007669"/>
    <property type="project" value="UniProtKB-KW"/>
</dbReference>
<dbReference type="GO" id="GO:0046983">
    <property type="term" value="F:protein dimerization activity"/>
    <property type="evidence" value="ECO:0007669"/>
    <property type="project" value="InterPro"/>
</dbReference>
<dbReference type="Proteomes" id="UP000198741">
    <property type="component" value="Chromosome I"/>
</dbReference>
<evidence type="ECO:0000256" key="6">
    <source>
        <dbReference type="ARBA" id="ARBA00022777"/>
    </source>
</evidence>
<evidence type="ECO:0000256" key="9">
    <source>
        <dbReference type="SAM" id="Phobius"/>
    </source>
</evidence>
<dbReference type="Gene3D" id="1.20.5.1930">
    <property type="match status" value="1"/>
</dbReference>
<keyword evidence="4" id="KW-0808">Transferase</keyword>
<keyword evidence="12" id="KW-1185">Reference proteome</keyword>
<dbReference type="GO" id="GO:0016020">
    <property type="term" value="C:membrane"/>
    <property type="evidence" value="ECO:0007669"/>
    <property type="project" value="InterPro"/>
</dbReference>
<keyword evidence="5" id="KW-0547">Nucleotide-binding</keyword>
<dbReference type="InterPro" id="IPR011712">
    <property type="entry name" value="Sig_transdc_His_kin_sub3_dim/P"/>
</dbReference>
<feature type="transmembrane region" description="Helical" evidence="9">
    <location>
        <begin position="21"/>
        <end position="41"/>
    </location>
</feature>
<keyword evidence="9" id="KW-0812">Transmembrane</keyword>
<evidence type="ECO:0000256" key="1">
    <source>
        <dbReference type="ARBA" id="ARBA00000085"/>
    </source>
</evidence>
<keyword evidence="9" id="KW-1133">Transmembrane helix</keyword>
<keyword evidence="3" id="KW-0597">Phosphoprotein</keyword>
<feature type="transmembrane region" description="Helical" evidence="9">
    <location>
        <begin position="102"/>
        <end position="118"/>
    </location>
</feature>
<dbReference type="STRING" id="1090615.SAMN04515671_1406"/>
<proteinExistence type="predicted"/>
<keyword evidence="7" id="KW-0067">ATP-binding</keyword>
<evidence type="ECO:0000256" key="8">
    <source>
        <dbReference type="ARBA" id="ARBA00023012"/>
    </source>
</evidence>
<comment type="catalytic activity">
    <reaction evidence="1">
        <text>ATP + protein L-histidine = ADP + protein N-phospho-L-histidine.</text>
        <dbReference type="EC" id="2.7.13.3"/>
    </reaction>
</comment>
<dbReference type="AlphaFoldDB" id="A0A1H0KRU9"/>
<keyword evidence="8" id="KW-0902">Two-component regulatory system</keyword>
<gene>
    <name evidence="11" type="ORF">SAMN04515671_1406</name>
</gene>
<sequence length="383" mass="40238">MRTAKRWWRAATGPLGRDVAVTALSMVYTVVSVFIDVPSFGGSTPKWLVAVLGVLGTAALLLRRRYPIRVGLLGIPVVLLTGNPLPTGFALMRVAIVRRDRVLVAATVIAATAFAAPVPGSGQHFDANALIGGTVGALIFALWGAYIGVRRDLITSLQERADRAEAEREIRAEQARLAERARIAGEMHDVLAHKMSLIALQAGGLEVNAAAGPEVVERTAALLRVTARQALEDLREVLGVLRSDGQELRPQPELGDLEPLVESSRAAGVPVSLDVTVPVTPPAAVGRAVYRIVQECLTNVHKHARGAATTITVTQEGSAITTVVTNRRPVSAGSLLPGAGSGLIGLRERISVLGGTLRSGQDPDGGWTVVAVIPVGAQRVLTA</sequence>
<keyword evidence="9" id="KW-0472">Membrane</keyword>
<dbReference type="EC" id="2.7.13.3" evidence="2"/>
<evidence type="ECO:0000256" key="7">
    <source>
        <dbReference type="ARBA" id="ARBA00022840"/>
    </source>
</evidence>
<dbReference type="CDD" id="cd16917">
    <property type="entry name" value="HATPase_UhpB-NarQ-NarX-like"/>
    <property type="match status" value="1"/>
</dbReference>
<evidence type="ECO:0000313" key="11">
    <source>
        <dbReference type="EMBL" id="SDO58513.1"/>
    </source>
</evidence>
<evidence type="ECO:0000256" key="4">
    <source>
        <dbReference type="ARBA" id="ARBA00022679"/>
    </source>
</evidence>
<dbReference type="InterPro" id="IPR050482">
    <property type="entry name" value="Sensor_HK_TwoCompSys"/>
</dbReference>
<feature type="domain" description="Signal transduction histidine kinase subgroup 3 dimerisation and phosphoacceptor" evidence="10">
    <location>
        <begin position="179"/>
        <end position="244"/>
    </location>
</feature>
<dbReference type="EMBL" id="LT629710">
    <property type="protein sequence ID" value="SDO58513.1"/>
    <property type="molecule type" value="Genomic_DNA"/>
</dbReference>
<feature type="transmembrane region" description="Helical" evidence="9">
    <location>
        <begin position="130"/>
        <end position="149"/>
    </location>
</feature>
<evidence type="ECO:0000256" key="5">
    <source>
        <dbReference type="ARBA" id="ARBA00022741"/>
    </source>
</evidence>
<dbReference type="Gene3D" id="3.30.565.10">
    <property type="entry name" value="Histidine kinase-like ATPase, C-terminal domain"/>
    <property type="match status" value="1"/>
</dbReference>
<organism evidence="11 12">
    <name type="scientific">Nakamurella panacisegetis</name>
    <dbReference type="NCBI Taxonomy" id="1090615"/>
    <lineage>
        <taxon>Bacteria</taxon>
        <taxon>Bacillati</taxon>
        <taxon>Actinomycetota</taxon>
        <taxon>Actinomycetes</taxon>
        <taxon>Nakamurellales</taxon>
        <taxon>Nakamurellaceae</taxon>
        <taxon>Nakamurella</taxon>
    </lineage>
</organism>
<evidence type="ECO:0000256" key="3">
    <source>
        <dbReference type="ARBA" id="ARBA00022553"/>
    </source>
</evidence>
<feature type="transmembrane region" description="Helical" evidence="9">
    <location>
        <begin position="47"/>
        <end position="63"/>
    </location>
</feature>
<evidence type="ECO:0000313" key="12">
    <source>
        <dbReference type="Proteomes" id="UP000198741"/>
    </source>
</evidence>
<dbReference type="PANTHER" id="PTHR24421:SF10">
    <property type="entry name" value="NITRATE_NITRITE SENSOR PROTEIN NARQ"/>
    <property type="match status" value="1"/>
</dbReference>
<evidence type="ECO:0000259" key="10">
    <source>
        <dbReference type="Pfam" id="PF07730"/>
    </source>
</evidence>
<evidence type="ECO:0000256" key="2">
    <source>
        <dbReference type="ARBA" id="ARBA00012438"/>
    </source>
</evidence>